<feature type="transmembrane region" description="Helical" evidence="8">
    <location>
        <begin position="208"/>
        <end position="232"/>
    </location>
</feature>
<evidence type="ECO:0000256" key="2">
    <source>
        <dbReference type="ARBA" id="ARBA00007935"/>
    </source>
</evidence>
<dbReference type="Gene3D" id="1.10.3470.10">
    <property type="entry name" value="ABC transporter involved in vitamin B12 uptake, BtuC"/>
    <property type="match status" value="1"/>
</dbReference>
<proteinExistence type="inferred from homology"/>
<evidence type="ECO:0000256" key="6">
    <source>
        <dbReference type="ARBA" id="ARBA00022989"/>
    </source>
</evidence>
<dbReference type="PANTHER" id="PTHR30472">
    <property type="entry name" value="FERRIC ENTEROBACTIN TRANSPORT SYSTEM PERMEASE PROTEIN"/>
    <property type="match status" value="1"/>
</dbReference>
<dbReference type="InterPro" id="IPR037294">
    <property type="entry name" value="ABC_BtuC-like"/>
</dbReference>
<gene>
    <name evidence="9" type="ORF">EZJ44_07965</name>
</gene>
<keyword evidence="4" id="KW-1003">Cell membrane</keyword>
<dbReference type="CDD" id="cd06550">
    <property type="entry name" value="TM_ABC_iron-siderophores_like"/>
    <property type="match status" value="1"/>
</dbReference>
<evidence type="ECO:0000313" key="9">
    <source>
        <dbReference type="EMBL" id="TBW20880.1"/>
    </source>
</evidence>
<evidence type="ECO:0000313" key="10">
    <source>
        <dbReference type="Proteomes" id="UP000293036"/>
    </source>
</evidence>
<keyword evidence="7 8" id="KW-0472">Membrane</keyword>
<sequence>MLGDPLVRTGDLALLINGNDIPSLHFIVFEHRLPTAIVGVLAGISFGVSGAIFQTLLRNPLASPDIIGVSFGASAATVLAITLFAIQGITLFGISIVGAVCSAGLVLWISRGHGSRFILVGIGVAAALQATITFALSRTDVRLAQDALHWMIGSLSTSTWERAIILSCCLIVLFGTVALFASRLEILELGDDVATSLGVRSSRSRTTLILLAVAINAVSVAVTGPISFIAFLSGPIARIILRVAIDRHCSAGVFMYTSGAVGAFLVLFSDLVGQTLTPVAIPAGVITGLIGAPFLLVLLMKNTHLRNE</sequence>
<keyword evidence="3" id="KW-0813">Transport</keyword>
<dbReference type="EMBL" id="SJDT01000007">
    <property type="protein sequence ID" value="TBW20880.1"/>
    <property type="molecule type" value="Genomic_DNA"/>
</dbReference>
<evidence type="ECO:0000256" key="5">
    <source>
        <dbReference type="ARBA" id="ARBA00022692"/>
    </source>
</evidence>
<keyword evidence="5 8" id="KW-0812">Transmembrane</keyword>
<evidence type="ECO:0000256" key="3">
    <source>
        <dbReference type="ARBA" id="ARBA00022448"/>
    </source>
</evidence>
<evidence type="ECO:0000256" key="4">
    <source>
        <dbReference type="ARBA" id="ARBA00022475"/>
    </source>
</evidence>
<keyword evidence="10" id="KW-1185">Reference proteome</keyword>
<dbReference type="InterPro" id="IPR000522">
    <property type="entry name" value="ABC_transptr_permease_BtuC"/>
</dbReference>
<evidence type="ECO:0000256" key="7">
    <source>
        <dbReference type="ARBA" id="ARBA00023136"/>
    </source>
</evidence>
<accession>A0A4Q9UYU8</accession>
<keyword evidence="6 8" id="KW-1133">Transmembrane helix</keyword>
<name>A0A4Q9UYU8_9ACTO</name>
<comment type="similarity">
    <text evidence="2">Belongs to the binding-protein-dependent transport system permease family. FecCD subfamily.</text>
</comment>
<feature type="transmembrane region" description="Helical" evidence="8">
    <location>
        <begin position="66"/>
        <end position="86"/>
    </location>
</feature>
<comment type="caution">
    <text evidence="9">The sequence shown here is derived from an EMBL/GenBank/DDBJ whole genome shotgun (WGS) entry which is preliminary data.</text>
</comment>
<dbReference type="Proteomes" id="UP000293036">
    <property type="component" value="Unassembled WGS sequence"/>
</dbReference>
<reference evidence="9 10" key="1">
    <citation type="submission" date="2019-02" db="EMBL/GenBank/DDBJ databases">
        <title>Arcanobacterium bovis sp. nov., isolated from the milk of a cow with mastitis.</title>
        <authorList>
            <person name="Sammra O."/>
            <person name="Foster G."/>
            <person name="Hassan A."/>
            <person name="Alssahen M."/>
            <person name="Laemmler C."/>
            <person name="Borowiak M."/>
            <person name="Malorny B."/>
            <person name="Abdulmawjood A."/>
        </authorList>
    </citation>
    <scope>NUCLEOTIDE SEQUENCE [LARGE SCALE GENOMIC DNA]</scope>
    <source>
        <strain evidence="9 10">C605018/01/1</strain>
    </source>
</reference>
<feature type="transmembrane region" description="Helical" evidence="8">
    <location>
        <begin position="253"/>
        <end position="273"/>
    </location>
</feature>
<evidence type="ECO:0000256" key="8">
    <source>
        <dbReference type="SAM" id="Phobius"/>
    </source>
</evidence>
<protein>
    <submittedName>
        <fullName evidence="9">Iron ABC transporter permease</fullName>
    </submittedName>
</protein>
<feature type="transmembrane region" description="Helical" evidence="8">
    <location>
        <begin position="163"/>
        <end position="181"/>
    </location>
</feature>
<feature type="transmembrane region" description="Helical" evidence="8">
    <location>
        <begin position="279"/>
        <end position="299"/>
    </location>
</feature>
<evidence type="ECO:0000256" key="1">
    <source>
        <dbReference type="ARBA" id="ARBA00004651"/>
    </source>
</evidence>
<dbReference type="GO" id="GO:0022857">
    <property type="term" value="F:transmembrane transporter activity"/>
    <property type="evidence" value="ECO:0007669"/>
    <property type="project" value="InterPro"/>
</dbReference>
<dbReference type="GO" id="GO:0033214">
    <property type="term" value="P:siderophore-iron import into cell"/>
    <property type="evidence" value="ECO:0007669"/>
    <property type="project" value="TreeGrafter"/>
</dbReference>
<dbReference type="PANTHER" id="PTHR30472:SF24">
    <property type="entry name" value="FERRIC ENTEROBACTIN TRANSPORT SYSTEM PERMEASE PROTEIN FEPG"/>
    <property type="match status" value="1"/>
</dbReference>
<feature type="transmembrane region" description="Helical" evidence="8">
    <location>
        <begin position="91"/>
        <end position="110"/>
    </location>
</feature>
<feature type="transmembrane region" description="Helical" evidence="8">
    <location>
        <begin position="33"/>
        <end position="54"/>
    </location>
</feature>
<dbReference type="OrthoDB" id="4455417at2"/>
<dbReference type="SUPFAM" id="SSF81345">
    <property type="entry name" value="ABC transporter involved in vitamin B12 uptake, BtuC"/>
    <property type="match status" value="1"/>
</dbReference>
<feature type="transmembrane region" description="Helical" evidence="8">
    <location>
        <begin position="116"/>
        <end position="136"/>
    </location>
</feature>
<organism evidence="9 10">
    <name type="scientific">Arcanobacterium bovis</name>
    <dbReference type="NCBI Taxonomy" id="2529275"/>
    <lineage>
        <taxon>Bacteria</taxon>
        <taxon>Bacillati</taxon>
        <taxon>Actinomycetota</taxon>
        <taxon>Actinomycetes</taxon>
        <taxon>Actinomycetales</taxon>
        <taxon>Actinomycetaceae</taxon>
        <taxon>Arcanobacterium</taxon>
    </lineage>
</organism>
<dbReference type="GO" id="GO:0005886">
    <property type="term" value="C:plasma membrane"/>
    <property type="evidence" value="ECO:0007669"/>
    <property type="project" value="UniProtKB-SubCell"/>
</dbReference>
<comment type="subcellular location">
    <subcellularLocation>
        <location evidence="1">Cell membrane</location>
        <topology evidence="1">Multi-pass membrane protein</topology>
    </subcellularLocation>
</comment>
<dbReference type="AlphaFoldDB" id="A0A4Q9UYU8"/>
<dbReference type="Pfam" id="PF01032">
    <property type="entry name" value="FecCD"/>
    <property type="match status" value="1"/>
</dbReference>